<dbReference type="Proteomes" id="UP000611629">
    <property type="component" value="Unassembled WGS sequence"/>
</dbReference>
<dbReference type="AlphaFoldDB" id="A0A974BIY9"/>
<name>A0A974BIY9_SEDHY</name>
<sequence length="72" mass="8341">MCYCLLFYLICVLLQRGIPFEVKLPESVPLSYDSLAKEQFDIEIEKGIKDIENGKTYSIESIAEEMKRDYGI</sequence>
<dbReference type="EMBL" id="JACBNQ010000007">
    <property type="protein sequence ID" value="NYB74059.1"/>
    <property type="molecule type" value="Genomic_DNA"/>
</dbReference>
<evidence type="ECO:0000313" key="2">
    <source>
        <dbReference type="Proteomes" id="UP000611629"/>
    </source>
</evidence>
<protein>
    <submittedName>
        <fullName evidence="1">Type II toxin-antitoxin system antitoxin, RelB/DinJ family</fullName>
    </submittedName>
</protein>
<accession>A0A974BIY9</accession>
<organism evidence="1 2">
    <name type="scientific">Sedimentibacter hydroxybenzoicus DSM 7310</name>
    <dbReference type="NCBI Taxonomy" id="1123245"/>
    <lineage>
        <taxon>Bacteria</taxon>
        <taxon>Bacillati</taxon>
        <taxon>Bacillota</taxon>
        <taxon>Tissierellia</taxon>
        <taxon>Sedimentibacter</taxon>
    </lineage>
</organism>
<reference evidence="1" key="1">
    <citation type="submission" date="2020-07" db="EMBL/GenBank/DDBJ databases">
        <title>Genomic analysis of a strain of Sedimentibacter Hydroxybenzoicus DSM7310.</title>
        <authorList>
            <person name="Ma S."/>
        </authorList>
    </citation>
    <scope>NUCLEOTIDE SEQUENCE</scope>
    <source>
        <strain evidence="1">DSM 7310</strain>
    </source>
</reference>
<comment type="caution">
    <text evidence="1">The sequence shown here is derived from an EMBL/GenBank/DDBJ whole genome shotgun (WGS) entry which is preliminary data.</text>
</comment>
<gene>
    <name evidence="1" type="ORF">HZF24_07875</name>
</gene>
<evidence type="ECO:0000313" key="1">
    <source>
        <dbReference type="EMBL" id="NYB74059.1"/>
    </source>
</evidence>
<keyword evidence="2" id="KW-1185">Reference proteome</keyword>
<proteinExistence type="predicted"/>